<organism evidence="1 2">
    <name type="scientific">Luteolibacter arcticus</name>
    <dbReference type="NCBI Taxonomy" id="1581411"/>
    <lineage>
        <taxon>Bacteria</taxon>
        <taxon>Pseudomonadati</taxon>
        <taxon>Verrucomicrobiota</taxon>
        <taxon>Verrucomicrobiia</taxon>
        <taxon>Verrucomicrobiales</taxon>
        <taxon>Verrucomicrobiaceae</taxon>
        <taxon>Luteolibacter</taxon>
    </lineage>
</organism>
<evidence type="ECO:0000313" key="1">
    <source>
        <dbReference type="EMBL" id="MCW1921300.1"/>
    </source>
</evidence>
<dbReference type="Gene3D" id="3.30.1330.70">
    <property type="entry name" value="Holliday junction resolvase RusA"/>
    <property type="match status" value="1"/>
</dbReference>
<protein>
    <submittedName>
        <fullName evidence="1">RusA family crossover junction endodeoxyribonuclease</fullName>
    </submittedName>
</protein>
<dbReference type="Pfam" id="PF05866">
    <property type="entry name" value="RusA"/>
    <property type="match status" value="1"/>
</dbReference>
<reference evidence="1 2" key="1">
    <citation type="submission" date="2022-10" db="EMBL/GenBank/DDBJ databases">
        <title>Luteolibacter arcticus strain CCTCC AB 2014275, whole genome shotgun sequencing project.</title>
        <authorList>
            <person name="Zhao G."/>
            <person name="Shen L."/>
        </authorList>
    </citation>
    <scope>NUCLEOTIDE SEQUENCE [LARGE SCALE GENOMIC DNA]</scope>
    <source>
        <strain evidence="1 2">CCTCC AB 2014275</strain>
    </source>
</reference>
<name>A0ABT3GCE3_9BACT</name>
<dbReference type="EMBL" id="JAPDDT010000001">
    <property type="protein sequence ID" value="MCW1921300.1"/>
    <property type="molecule type" value="Genomic_DNA"/>
</dbReference>
<dbReference type="Proteomes" id="UP001320876">
    <property type="component" value="Unassembled WGS sequence"/>
</dbReference>
<sequence>MITQRLIHDIRAVGEPKGQPRPRAFIKKGKGGTQRASVYEAGTAENWKSCVANACESLEGAGLAVPLMVSLTFYFPRPKFHFGTKGNVLTRWVASLFAKKPDVDNAAKAVLDTLTGIGVWVDDAIVTDQITRKRFAAPGTAPGCRIQIYELTETIP</sequence>
<dbReference type="InterPro" id="IPR036614">
    <property type="entry name" value="RusA-like_sf"/>
</dbReference>
<comment type="caution">
    <text evidence="1">The sequence shown here is derived from an EMBL/GenBank/DDBJ whole genome shotgun (WGS) entry which is preliminary data.</text>
</comment>
<accession>A0ABT3GCE3</accession>
<dbReference type="RefSeq" id="WP_264485409.1">
    <property type="nucleotide sequence ID" value="NZ_JAPDDT010000001.1"/>
</dbReference>
<proteinExistence type="predicted"/>
<gene>
    <name evidence="1" type="ORF">OKA05_01975</name>
</gene>
<dbReference type="InterPro" id="IPR008822">
    <property type="entry name" value="Endonuclease_RusA-like"/>
</dbReference>
<dbReference type="SUPFAM" id="SSF103084">
    <property type="entry name" value="Holliday junction resolvase RusA"/>
    <property type="match status" value="1"/>
</dbReference>
<keyword evidence="2" id="KW-1185">Reference proteome</keyword>
<evidence type="ECO:0000313" key="2">
    <source>
        <dbReference type="Proteomes" id="UP001320876"/>
    </source>
</evidence>